<protein>
    <recommendedName>
        <fullName evidence="9">D-alanyl-D-alanine dipeptidase</fullName>
        <shortName evidence="9">D-Ala-D-Ala dipeptidase</shortName>
        <ecNumber evidence="9">3.4.13.22</ecNumber>
    </recommendedName>
</protein>
<feature type="site" description="Transition state stabilizer" evidence="9">
    <location>
        <position position="62"/>
    </location>
</feature>
<organism evidence="10 11">
    <name type="scientific">Flavilitoribacter nigricans (strain ATCC 23147 / DSM 23189 / NBRC 102662 / NCIMB 1420 / SS-2)</name>
    <name type="common">Lewinella nigricans</name>
    <dbReference type="NCBI Taxonomy" id="1122177"/>
    <lineage>
        <taxon>Bacteria</taxon>
        <taxon>Pseudomonadati</taxon>
        <taxon>Bacteroidota</taxon>
        <taxon>Saprospiria</taxon>
        <taxon>Saprospirales</taxon>
        <taxon>Lewinellaceae</taxon>
        <taxon>Flavilitoribacter</taxon>
    </lineage>
</organism>
<dbReference type="PANTHER" id="PTHR43126:SF1">
    <property type="entry name" value="D-ALANYL-D-ALANINE DIPEPTIDASE"/>
    <property type="match status" value="1"/>
</dbReference>
<comment type="cofactor">
    <cofactor evidence="9">
        <name>Zn(2+)</name>
        <dbReference type="ChEBI" id="CHEBI:29105"/>
    </cofactor>
    <text evidence="9">Binds 1 zinc ion per subunit.</text>
</comment>
<dbReference type="GO" id="GO:0160237">
    <property type="term" value="F:D-Ala-D-Ala dipeptidase activity"/>
    <property type="evidence" value="ECO:0007669"/>
    <property type="project" value="UniProtKB-EC"/>
</dbReference>
<dbReference type="Pfam" id="PF01427">
    <property type="entry name" value="Peptidase_M15"/>
    <property type="match status" value="1"/>
</dbReference>
<evidence type="ECO:0000256" key="8">
    <source>
        <dbReference type="ARBA" id="ARBA00023316"/>
    </source>
</evidence>
<keyword evidence="2 9" id="KW-0645">Protease</keyword>
<name>A0A2D0NG19_FLAN2</name>
<sequence length="175" mass="20363">MIRLDSSFVIDLRYATDSNFVDTIMYECGRCFLRPAVARAVLAAQEELRPQGYRLMMLDCYRPRPVQWRLWNKVPDPRFVSDPRKGSMHNRGAAVDLTLADPDGNELDMGTPFDFFGPEAYPAYTKHPDSILARRKLLSETMIRHGFRAIRTEWWHFAYTGRGNALADWEWDCPE</sequence>
<evidence type="ECO:0000256" key="5">
    <source>
        <dbReference type="ARBA" id="ARBA00022833"/>
    </source>
</evidence>
<dbReference type="GO" id="GO:0008270">
    <property type="term" value="F:zinc ion binding"/>
    <property type="evidence" value="ECO:0007669"/>
    <property type="project" value="UniProtKB-UniRule"/>
</dbReference>
<gene>
    <name evidence="10" type="ORF">CRP01_07275</name>
</gene>
<keyword evidence="11" id="KW-1185">Reference proteome</keyword>
<dbReference type="CDD" id="cd14840">
    <property type="entry name" value="D-Ala-D-Ala_dipeptidase_Aad"/>
    <property type="match status" value="1"/>
</dbReference>
<dbReference type="GO" id="GO:0008237">
    <property type="term" value="F:metallopeptidase activity"/>
    <property type="evidence" value="ECO:0007669"/>
    <property type="project" value="UniProtKB-KW"/>
</dbReference>
<dbReference type="GO" id="GO:0071555">
    <property type="term" value="P:cell wall organization"/>
    <property type="evidence" value="ECO:0007669"/>
    <property type="project" value="UniProtKB-KW"/>
</dbReference>
<evidence type="ECO:0000256" key="2">
    <source>
        <dbReference type="ARBA" id="ARBA00022670"/>
    </source>
</evidence>
<reference evidence="10 11" key="1">
    <citation type="submission" date="2017-10" db="EMBL/GenBank/DDBJ databases">
        <title>The draft genome sequence of Lewinella nigricans NBRC 102662.</title>
        <authorList>
            <person name="Wang K."/>
        </authorList>
    </citation>
    <scope>NUCLEOTIDE SEQUENCE [LARGE SCALE GENOMIC DNA]</scope>
    <source>
        <strain evidence="10 11">NBRC 102662</strain>
    </source>
</reference>
<evidence type="ECO:0000313" key="11">
    <source>
        <dbReference type="Proteomes" id="UP000223913"/>
    </source>
</evidence>
<evidence type="ECO:0000313" key="10">
    <source>
        <dbReference type="EMBL" id="PHN07452.1"/>
    </source>
</evidence>
<dbReference type="Gene3D" id="3.30.1380.10">
    <property type="match status" value="1"/>
</dbReference>
<dbReference type="EC" id="3.4.13.22" evidence="9"/>
<feature type="binding site" evidence="9">
    <location>
        <position position="96"/>
    </location>
    <ligand>
        <name>Zn(2+)</name>
        <dbReference type="ChEBI" id="CHEBI:29105"/>
        <note>catalytic</note>
    </ligand>
</feature>
<proteinExistence type="inferred from homology"/>
<dbReference type="EMBL" id="PDUD01000010">
    <property type="protein sequence ID" value="PHN07452.1"/>
    <property type="molecule type" value="Genomic_DNA"/>
</dbReference>
<evidence type="ECO:0000256" key="1">
    <source>
        <dbReference type="ARBA" id="ARBA00001362"/>
    </source>
</evidence>
<feature type="active site" description="Proton donor/acceptor" evidence="9">
    <location>
        <position position="153"/>
    </location>
</feature>
<keyword evidence="3 9" id="KW-0479">Metal-binding</keyword>
<keyword evidence="6 9" id="KW-0224">Dipeptidase</keyword>
<feature type="binding site" evidence="9">
    <location>
        <position position="89"/>
    </location>
    <ligand>
        <name>Zn(2+)</name>
        <dbReference type="ChEBI" id="CHEBI:29105"/>
        <note>catalytic</note>
    </ligand>
</feature>
<keyword evidence="5 9" id="KW-0862">Zinc</keyword>
<comment type="caution">
    <text evidence="10">The sequence shown here is derived from an EMBL/GenBank/DDBJ whole genome shotgun (WGS) entry which is preliminary data.</text>
</comment>
<dbReference type="InterPro" id="IPR009045">
    <property type="entry name" value="Zn_M74/Hedgehog-like"/>
</dbReference>
<evidence type="ECO:0000256" key="7">
    <source>
        <dbReference type="ARBA" id="ARBA00023049"/>
    </source>
</evidence>
<dbReference type="Proteomes" id="UP000223913">
    <property type="component" value="Unassembled WGS sequence"/>
</dbReference>
<keyword evidence="7 9" id="KW-0482">Metalloprotease</keyword>
<evidence type="ECO:0000256" key="3">
    <source>
        <dbReference type="ARBA" id="ARBA00022723"/>
    </source>
</evidence>
<evidence type="ECO:0000256" key="4">
    <source>
        <dbReference type="ARBA" id="ARBA00022801"/>
    </source>
</evidence>
<dbReference type="PIRSF" id="PIRSF026671">
    <property type="entry name" value="AA_dipeptidase"/>
    <property type="match status" value="1"/>
</dbReference>
<comment type="similarity">
    <text evidence="9">Belongs to the peptidase M15D family.</text>
</comment>
<comment type="function">
    <text evidence="9">Catalyzes hydrolysis of the D-alanyl-D-alanine dipeptide.</text>
</comment>
<comment type="catalytic activity">
    <reaction evidence="1 9">
        <text>D-alanyl-D-alanine + H2O = 2 D-alanine</text>
        <dbReference type="Rhea" id="RHEA:20661"/>
        <dbReference type="ChEBI" id="CHEBI:15377"/>
        <dbReference type="ChEBI" id="CHEBI:57416"/>
        <dbReference type="ChEBI" id="CHEBI:57822"/>
        <dbReference type="EC" id="3.4.13.22"/>
    </reaction>
</comment>
<dbReference type="HAMAP" id="MF_01924">
    <property type="entry name" value="A_A_dipeptidase"/>
    <property type="match status" value="1"/>
</dbReference>
<accession>A0A2D0NG19</accession>
<dbReference type="AlphaFoldDB" id="A0A2D0NG19"/>
<dbReference type="GO" id="GO:0006508">
    <property type="term" value="P:proteolysis"/>
    <property type="evidence" value="ECO:0007669"/>
    <property type="project" value="UniProtKB-KW"/>
</dbReference>
<dbReference type="SUPFAM" id="SSF55166">
    <property type="entry name" value="Hedgehog/DD-peptidase"/>
    <property type="match status" value="1"/>
</dbReference>
<dbReference type="InterPro" id="IPR000755">
    <property type="entry name" value="A_A_dipeptidase"/>
</dbReference>
<keyword evidence="4 9" id="KW-0378">Hydrolase</keyword>
<keyword evidence="8" id="KW-0961">Cell wall biogenesis/degradation</keyword>
<dbReference type="PANTHER" id="PTHR43126">
    <property type="entry name" value="D-ALANYL-D-ALANINE DIPEPTIDASE"/>
    <property type="match status" value="1"/>
</dbReference>
<evidence type="ECO:0000256" key="6">
    <source>
        <dbReference type="ARBA" id="ARBA00022997"/>
    </source>
</evidence>
<evidence type="ECO:0000256" key="9">
    <source>
        <dbReference type="HAMAP-Rule" id="MF_01924"/>
    </source>
</evidence>
<dbReference type="OrthoDB" id="9801430at2"/>
<feature type="binding site" evidence="9">
    <location>
        <position position="156"/>
    </location>
    <ligand>
        <name>Zn(2+)</name>
        <dbReference type="ChEBI" id="CHEBI:29105"/>
        <note>catalytic</note>
    </ligand>
</feature>